<feature type="region of interest" description="Disordered" evidence="1">
    <location>
        <begin position="922"/>
        <end position="941"/>
    </location>
</feature>
<proteinExistence type="predicted"/>
<feature type="compositionally biased region" description="Basic residues" evidence="1">
    <location>
        <begin position="750"/>
        <end position="759"/>
    </location>
</feature>
<feature type="compositionally biased region" description="Basic residues" evidence="1">
    <location>
        <begin position="188"/>
        <end position="212"/>
    </location>
</feature>
<dbReference type="SMART" id="SM01289">
    <property type="entry name" value="PYRIN"/>
    <property type="match status" value="1"/>
</dbReference>
<feature type="compositionally biased region" description="Basic and acidic residues" evidence="1">
    <location>
        <begin position="239"/>
        <end position="262"/>
    </location>
</feature>
<feature type="compositionally biased region" description="Polar residues" evidence="1">
    <location>
        <begin position="966"/>
        <end position="978"/>
    </location>
</feature>
<dbReference type="InterPro" id="IPR011029">
    <property type="entry name" value="DEATH-like_dom_sf"/>
</dbReference>
<feature type="compositionally biased region" description="Polar residues" evidence="1">
    <location>
        <begin position="487"/>
        <end position="503"/>
    </location>
</feature>
<accession>A0AAV7KML3</accession>
<feature type="compositionally biased region" description="Polar residues" evidence="1">
    <location>
        <begin position="662"/>
        <end position="680"/>
    </location>
</feature>
<feature type="compositionally biased region" description="Polar residues" evidence="1">
    <location>
        <begin position="154"/>
        <end position="166"/>
    </location>
</feature>
<dbReference type="InterPro" id="IPR004020">
    <property type="entry name" value="DAPIN"/>
</dbReference>
<name>A0AAV7KML3_PLEWA</name>
<evidence type="ECO:0000256" key="1">
    <source>
        <dbReference type="SAM" id="MobiDB-lite"/>
    </source>
</evidence>
<comment type="caution">
    <text evidence="3">The sequence shown here is derived from an EMBL/GenBank/DDBJ whole genome shotgun (WGS) entry which is preliminary data.</text>
</comment>
<feature type="compositionally biased region" description="Polar residues" evidence="1">
    <location>
        <begin position="777"/>
        <end position="789"/>
    </location>
</feature>
<keyword evidence="4" id="KW-1185">Reference proteome</keyword>
<dbReference type="SUPFAM" id="SSF47986">
    <property type="entry name" value="DEATH domain"/>
    <property type="match status" value="1"/>
</dbReference>
<feature type="compositionally biased region" description="Polar residues" evidence="1">
    <location>
        <begin position="928"/>
        <end position="941"/>
    </location>
</feature>
<feature type="compositionally biased region" description="Basic residues" evidence="1">
    <location>
        <begin position="712"/>
        <end position="722"/>
    </location>
</feature>
<feature type="compositionally biased region" description="Basic and acidic residues" evidence="1">
    <location>
        <begin position="168"/>
        <end position="182"/>
    </location>
</feature>
<dbReference type="AlphaFoldDB" id="A0AAV7KML3"/>
<feature type="compositionally biased region" description="Basic and acidic residues" evidence="1">
    <location>
        <begin position="592"/>
        <end position="602"/>
    </location>
</feature>
<sequence length="1046" mass="117968">MDTRACLLTALQALTAGERHTFKVLLKSTTYRSYGSVCQSKLEEAPLPCDVVELLVAHYTAQYAPFVVLRLLSGMRLKQQEKELRQALVEVKEEKLKKEQMLSRRTRQTRSMSKKRANAQDSQTQLATPESVESSRGGCSASKGKSTKAPAKTPSVTKKMATSNKKSAPKDNQDLKVPERKSTTAVAKGRRLTHQSPRHRTRSRNVAKHGKATPRMLGNKGTILAHKQKATRGKSSSRPAKDATHSRKSEPGHPDKKARNESLSRTLKGRRSSSKAKEAKEGSPRRERDADSHAKRVKVSTPTKKASAGTRTQKTPTRDCPKTVKASEVSKKPKQTPTLPVRKSTHSAKKKRLAKEVEQKNVCTKTNERHSKKKKEGKSIKAPKEEKPSNTPKDGNPPSITRDQPTLLMPPRLYAGYTAIPILPVRKRRSDGDSRQPKVGDSSKTSTNGILTIGSRPRHRATRPLHTVYTLTPIKPVRKRREERISRVSNTGNRSRTASGVTLASRTRRQNTANMSNTGTNTAPARARGDECFCKIPKCENLSQMVQYSNPTVKAEDLNQGTFPIAQYTNRATGSRAERKRDESQANPSQDWKPENIKREQYRSSSMKNGRARSRRAKKQVMSADDWTQTNFPADQYTSNRRTSARASRRDVKQAAADGNRSKANLSAHRCTTNRTTSARAPNRRFENPPETAEEWKQPNFPTDPNTANKRTSVRVTRRRVGNHTNPQEDCYIVEPPADMYMDNTQINRRPAKRRRSQSHSKTERELENANMPFSVHASNMSTASTPSSRWRIHNPFWTANRGLIGSHQRQQPPDLYAASSALNVSPAKRRRSRSPNKSSSELQMANMRSTSHTSRLPPVTTPSQRWRFQNSFWTANPTPGSSKQRKQSPELYMATTPSNLRTARRRGQSPVNTTKEFQMAHTRFGSPMSNRPTVSTPTQRWKFQDEFWTPTSIPSQEGSQERQKSPVQRNRRGNASSAGDKGTTKRRKMASPSQNTTPESNIRPQLSHLDDVIFHENRQQRYRETRGSKSKRSRSGIKYWLSRIF</sequence>
<feature type="compositionally biased region" description="Basic and acidic residues" evidence="1">
    <location>
        <begin position="377"/>
        <end position="388"/>
    </location>
</feature>
<feature type="region of interest" description="Disordered" evidence="1">
    <location>
        <begin position="97"/>
        <end position="406"/>
    </location>
</feature>
<dbReference type="Pfam" id="PF02758">
    <property type="entry name" value="PYRIN"/>
    <property type="match status" value="1"/>
</dbReference>
<feature type="region of interest" description="Disordered" evidence="1">
    <location>
        <begin position="565"/>
        <end position="790"/>
    </location>
</feature>
<dbReference type="Gene3D" id="1.10.533.10">
    <property type="entry name" value="Death Domain, Fas"/>
    <property type="match status" value="1"/>
</dbReference>
<feature type="compositionally biased region" description="Basic residues" evidence="1">
    <location>
        <begin position="610"/>
        <end position="619"/>
    </location>
</feature>
<reference evidence="3" key="1">
    <citation type="journal article" date="2022" name="bioRxiv">
        <title>Sequencing and chromosome-scale assembly of the giantPleurodeles waltlgenome.</title>
        <authorList>
            <person name="Brown T."/>
            <person name="Elewa A."/>
            <person name="Iarovenko S."/>
            <person name="Subramanian E."/>
            <person name="Araus A.J."/>
            <person name="Petzold A."/>
            <person name="Susuki M."/>
            <person name="Suzuki K.-i.T."/>
            <person name="Hayashi T."/>
            <person name="Toyoda A."/>
            <person name="Oliveira C."/>
            <person name="Osipova E."/>
            <person name="Leigh N.D."/>
            <person name="Simon A."/>
            <person name="Yun M.H."/>
        </authorList>
    </citation>
    <scope>NUCLEOTIDE SEQUENCE</scope>
    <source>
        <strain evidence="3">20211129_DDA</strain>
        <tissue evidence="3">Liver</tissue>
    </source>
</reference>
<feature type="compositionally biased region" description="Basic residues" evidence="1">
    <location>
        <begin position="104"/>
        <end position="117"/>
    </location>
</feature>
<feature type="compositionally biased region" description="Basic and acidic residues" evidence="1">
    <location>
        <begin position="275"/>
        <end position="294"/>
    </location>
</feature>
<protein>
    <recommendedName>
        <fullName evidence="2">Pyrin domain-containing protein</fullName>
    </recommendedName>
</protein>
<feature type="compositionally biased region" description="Polar residues" evidence="1">
    <location>
        <begin position="842"/>
        <end position="855"/>
    </location>
</feature>
<feature type="compositionally biased region" description="Basic residues" evidence="1">
    <location>
        <begin position="343"/>
        <end position="353"/>
    </location>
</feature>
<feature type="compositionally biased region" description="Polar residues" evidence="1">
    <location>
        <begin position="389"/>
        <end position="404"/>
    </location>
</feature>
<gene>
    <name evidence="3" type="ORF">NDU88_000680</name>
</gene>
<dbReference type="EMBL" id="JANPWB010000016">
    <property type="protein sequence ID" value="KAJ1080481.1"/>
    <property type="molecule type" value="Genomic_DNA"/>
</dbReference>
<dbReference type="PROSITE" id="PS50824">
    <property type="entry name" value="DAPIN"/>
    <property type="match status" value="1"/>
</dbReference>
<feature type="compositionally biased region" description="Polar residues" evidence="1">
    <location>
        <begin position="300"/>
        <end position="315"/>
    </location>
</feature>
<evidence type="ECO:0000313" key="3">
    <source>
        <dbReference type="EMBL" id="KAJ1080481.1"/>
    </source>
</evidence>
<evidence type="ECO:0000313" key="4">
    <source>
        <dbReference type="Proteomes" id="UP001066276"/>
    </source>
</evidence>
<feature type="compositionally biased region" description="Polar residues" evidence="1">
    <location>
        <begin position="626"/>
        <end position="637"/>
    </location>
</feature>
<feature type="region of interest" description="Disordered" evidence="1">
    <location>
        <begin position="951"/>
        <end position="1012"/>
    </location>
</feature>
<organism evidence="3 4">
    <name type="scientific">Pleurodeles waltl</name>
    <name type="common">Iberian ribbed newt</name>
    <dbReference type="NCBI Taxonomy" id="8319"/>
    <lineage>
        <taxon>Eukaryota</taxon>
        <taxon>Metazoa</taxon>
        <taxon>Chordata</taxon>
        <taxon>Craniata</taxon>
        <taxon>Vertebrata</taxon>
        <taxon>Euteleostomi</taxon>
        <taxon>Amphibia</taxon>
        <taxon>Batrachia</taxon>
        <taxon>Caudata</taxon>
        <taxon>Salamandroidea</taxon>
        <taxon>Salamandridae</taxon>
        <taxon>Pleurodelinae</taxon>
        <taxon>Pleurodeles</taxon>
    </lineage>
</organism>
<feature type="compositionally biased region" description="Polar residues" evidence="1">
    <location>
        <begin position="992"/>
        <end position="1005"/>
    </location>
</feature>
<dbReference type="Proteomes" id="UP001066276">
    <property type="component" value="Chromosome 12"/>
</dbReference>
<feature type="compositionally biased region" description="Polar residues" evidence="1">
    <location>
        <begin position="862"/>
        <end position="883"/>
    </location>
</feature>
<feature type="compositionally biased region" description="Polar residues" evidence="1">
    <location>
        <begin position="119"/>
        <end position="134"/>
    </location>
</feature>
<feature type="compositionally biased region" description="Polar residues" evidence="1">
    <location>
        <begin position="700"/>
        <end position="710"/>
    </location>
</feature>
<feature type="region of interest" description="Disordered" evidence="1">
    <location>
        <begin position="479"/>
        <end position="503"/>
    </location>
</feature>
<feature type="domain" description="Pyrin" evidence="2">
    <location>
        <begin position="1"/>
        <end position="90"/>
    </location>
</feature>
<feature type="region of interest" description="Disordered" evidence="1">
    <location>
        <begin position="425"/>
        <end position="452"/>
    </location>
</feature>
<feature type="region of interest" description="Disordered" evidence="1">
    <location>
        <begin position="822"/>
        <end position="914"/>
    </location>
</feature>
<evidence type="ECO:0000259" key="2">
    <source>
        <dbReference type="PROSITE" id="PS50824"/>
    </source>
</evidence>